<name>A0A2R5GQA4_9STRA</name>
<dbReference type="SMART" id="SM01209">
    <property type="entry name" value="GARS_A"/>
    <property type="match status" value="1"/>
</dbReference>
<proteinExistence type="predicted"/>
<evidence type="ECO:0000259" key="6">
    <source>
        <dbReference type="PROSITE" id="PS50975"/>
    </source>
</evidence>
<evidence type="ECO:0000313" key="8">
    <source>
        <dbReference type="Proteomes" id="UP000241890"/>
    </source>
</evidence>
<dbReference type="InParanoid" id="A0A2R5GQA4"/>
<dbReference type="PANTHER" id="PTHR43585:SF2">
    <property type="entry name" value="ATP-GRASP ENZYME FSQD"/>
    <property type="match status" value="1"/>
</dbReference>
<feature type="compositionally biased region" description="Polar residues" evidence="5">
    <location>
        <begin position="476"/>
        <end position="486"/>
    </location>
</feature>
<dbReference type="InterPro" id="IPR011761">
    <property type="entry name" value="ATP-grasp"/>
</dbReference>
<dbReference type="Pfam" id="PF13535">
    <property type="entry name" value="ATP-grasp_4"/>
    <property type="match status" value="1"/>
</dbReference>
<feature type="compositionally biased region" description="Basic and acidic residues" evidence="5">
    <location>
        <begin position="489"/>
        <end position="506"/>
    </location>
</feature>
<evidence type="ECO:0000256" key="1">
    <source>
        <dbReference type="ARBA" id="ARBA00022598"/>
    </source>
</evidence>
<dbReference type="Gene3D" id="3.30.470.20">
    <property type="entry name" value="ATP-grasp fold, B domain"/>
    <property type="match status" value="1"/>
</dbReference>
<dbReference type="GO" id="GO:0046872">
    <property type="term" value="F:metal ion binding"/>
    <property type="evidence" value="ECO:0007669"/>
    <property type="project" value="InterPro"/>
</dbReference>
<evidence type="ECO:0000256" key="4">
    <source>
        <dbReference type="PROSITE-ProRule" id="PRU00409"/>
    </source>
</evidence>
<dbReference type="Gene3D" id="3.30.1490.20">
    <property type="entry name" value="ATP-grasp fold, A domain"/>
    <property type="match status" value="1"/>
</dbReference>
<keyword evidence="2 4" id="KW-0547">Nucleotide-binding</keyword>
<reference evidence="7 8" key="1">
    <citation type="submission" date="2017-12" db="EMBL/GenBank/DDBJ databases">
        <title>Sequencing, de novo assembly and annotation of complete genome of a new Thraustochytrid species, strain FCC1311.</title>
        <authorList>
            <person name="Sedici K."/>
            <person name="Godart F."/>
            <person name="Aiese Cigliano R."/>
            <person name="Sanseverino W."/>
            <person name="Barakat M."/>
            <person name="Ortet P."/>
            <person name="Marechal E."/>
            <person name="Cagnac O."/>
            <person name="Amato A."/>
        </authorList>
    </citation>
    <scope>NUCLEOTIDE SEQUENCE [LARGE SCALE GENOMIC DNA]</scope>
</reference>
<keyword evidence="1" id="KW-0436">Ligase</keyword>
<keyword evidence="8" id="KW-1185">Reference proteome</keyword>
<dbReference type="Gene3D" id="3.40.50.20">
    <property type="match status" value="1"/>
</dbReference>
<dbReference type="GO" id="GO:0016874">
    <property type="term" value="F:ligase activity"/>
    <property type="evidence" value="ECO:0007669"/>
    <property type="project" value="UniProtKB-KW"/>
</dbReference>
<dbReference type="AlphaFoldDB" id="A0A2R5GQA4"/>
<evidence type="ECO:0000256" key="2">
    <source>
        <dbReference type="ARBA" id="ARBA00022741"/>
    </source>
</evidence>
<dbReference type="EMBL" id="BEYU01000141">
    <property type="protein sequence ID" value="GBG33056.1"/>
    <property type="molecule type" value="Genomic_DNA"/>
</dbReference>
<accession>A0A2R5GQA4</accession>
<feature type="region of interest" description="Disordered" evidence="5">
    <location>
        <begin position="458"/>
        <end position="506"/>
    </location>
</feature>
<dbReference type="SUPFAM" id="SSF56059">
    <property type="entry name" value="Glutathione synthetase ATP-binding domain-like"/>
    <property type="match status" value="1"/>
</dbReference>
<sequence length="506" mass="54688">MAAMNDEVQTRDALLAENRADEETQQARLQALNGKTVLWVCAAGVPMMSENLASKVRWVRDHGVRLVALFSSPEEKLVSVFADKGLMDAAVFAPFESNDVGALVQKALDEADIRVDGVHSPYEQGIVTAAAVANYLGLASNPKEAFVAARDKGATRERCRAAGIPMPRSGVAASQSELAKVTEHVGFPLIIKPSSGAGSCGVFRANSLEEACDAFAKIEEDLKSNWALSSHGMSNTVLVEQLLVGPEFDVDVIMADGEPRFMATSDNWECLAPYFLETGSNCPSVFPAKDVAALEEYTVDVIRALGFTQGAFHVESILTTEGPRLIECNARVGGGNVQLFHETVHNVDMFANSFLLSMGVPVNPPVSAPRCGMADFSFTCEQTGTLLDASFPERLRKTPGVFSSMSYYKAGDYVVGSDTGFPVWLGEFIVKVDTAQNAIDLVQRLVAETEIKIRRESVGSETDIHERKEDEDEINPASSASSTPDMTSDELRKELKETPECKGLEA</sequence>
<feature type="compositionally biased region" description="Basic and acidic residues" evidence="5">
    <location>
        <begin position="458"/>
        <end position="468"/>
    </location>
</feature>
<dbReference type="InterPro" id="IPR013815">
    <property type="entry name" value="ATP_grasp_subdomain_1"/>
</dbReference>
<comment type="caution">
    <text evidence="7">The sequence shown here is derived from an EMBL/GenBank/DDBJ whole genome shotgun (WGS) entry which is preliminary data.</text>
</comment>
<dbReference type="PROSITE" id="PS50975">
    <property type="entry name" value="ATP_GRASP"/>
    <property type="match status" value="1"/>
</dbReference>
<feature type="domain" description="ATP-grasp" evidence="6">
    <location>
        <begin position="156"/>
        <end position="358"/>
    </location>
</feature>
<organism evidence="7 8">
    <name type="scientific">Hondaea fermentalgiana</name>
    <dbReference type="NCBI Taxonomy" id="2315210"/>
    <lineage>
        <taxon>Eukaryota</taxon>
        <taxon>Sar</taxon>
        <taxon>Stramenopiles</taxon>
        <taxon>Bigyra</taxon>
        <taxon>Labyrinthulomycetes</taxon>
        <taxon>Thraustochytrida</taxon>
        <taxon>Thraustochytriidae</taxon>
        <taxon>Hondaea</taxon>
    </lineage>
</organism>
<dbReference type="InterPro" id="IPR052032">
    <property type="entry name" value="ATP-dep_AA_Ligase"/>
</dbReference>
<evidence type="ECO:0000256" key="3">
    <source>
        <dbReference type="ARBA" id="ARBA00022840"/>
    </source>
</evidence>
<gene>
    <name evidence="7" type="ORF">FCC1311_092802</name>
</gene>
<protein>
    <submittedName>
        <fullName evidence="7">Carnosine synthase 1</fullName>
    </submittedName>
</protein>
<dbReference type="GO" id="GO:0005524">
    <property type="term" value="F:ATP binding"/>
    <property type="evidence" value="ECO:0007669"/>
    <property type="project" value="UniProtKB-UniRule"/>
</dbReference>
<evidence type="ECO:0000313" key="7">
    <source>
        <dbReference type="EMBL" id="GBG33056.1"/>
    </source>
</evidence>
<evidence type="ECO:0000256" key="5">
    <source>
        <dbReference type="SAM" id="MobiDB-lite"/>
    </source>
</evidence>
<dbReference type="PANTHER" id="PTHR43585">
    <property type="entry name" value="FUMIPYRROLE BIOSYNTHESIS PROTEIN C"/>
    <property type="match status" value="1"/>
</dbReference>
<keyword evidence="3 4" id="KW-0067">ATP-binding</keyword>
<dbReference type="Proteomes" id="UP000241890">
    <property type="component" value="Unassembled WGS sequence"/>
</dbReference>
<dbReference type="OrthoDB" id="434648at2759"/>